<evidence type="ECO:0000313" key="2">
    <source>
        <dbReference type="EMBL" id="RNB78299.1"/>
    </source>
</evidence>
<comment type="similarity">
    <text evidence="1">Belongs to the UPF0065 (bug) family.</text>
</comment>
<protein>
    <submittedName>
        <fullName evidence="2">Tripartite tricarboxylate transporter substrate binding protein</fullName>
    </submittedName>
</protein>
<dbReference type="Gene3D" id="3.40.190.150">
    <property type="entry name" value="Bordetella uptake gene, domain 1"/>
    <property type="match status" value="1"/>
</dbReference>
<dbReference type="Gene3D" id="3.40.190.10">
    <property type="entry name" value="Periplasmic binding protein-like II"/>
    <property type="match status" value="1"/>
</dbReference>
<dbReference type="PANTHER" id="PTHR42928:SF5">
    <property type="entry name" value="BLR1237 PROTEIN"/>
    <property type="match status" value="1"/>
</dbReference>
<evidence type="ECO:0000313" key="3">
    <source>
        <dbReference type="Proteomes" id="UP000281915"/>
    </source>
</evidence>
<dbReference type="InterPro" id="IPR005064">
    <property type="entry name" value="BUG"/>
</dbReference>
<reference evidence="2 3" key="1">
    <citation type="submission" date="2018-10" db="EMBL/GenBank/DDBJ databases">
        <title>Phylogenomics of Brevibacillus.</title>
        <authorList>
            <person name="Dunlap C."/>
        </authorList>
    </citation>
    <scope>NUCLEOTIDE SEQUENCE [LARGE SCALE GENOMIC DNA]</scope>
    <source>
        <strain evidence="2 3">JCM 15085</strain>
    </source>
</reference>
<dbReference type="Pfam" id="PF03401">
    <property type="entry name" value="TctC"/>
    <property type="match status" value="1"/>
</dbReference>
<dbReference type="Proteomes" id="UP000281915">
    <property type="component" value="Unassembled WGS sequence"/>
</dbReference>
<comment type="caution">
    <text evidence="2">The sequence shown here is derived from an EMBL/GenBank/DDBJ whole genome shotgun (WGS) entry which is preliminary data.</text>
</comment>
<evidence type="ECO:0000256" key="1">
    <source>
        <dbReference type="ARBA" id="ARBA00006987"/>
    </source>
</evidence>
<organism evidence="2 3">
    <name type="scientific">Brevibacillus panacihumi</name>
    <dbReference type="NCBI Taxonomy" id="497735"/>
    <lineage>
        <taxon>Bacteria</taxon>
        <taxon>Bacillati</taxon>
        <taxon>Bacillota</taxon>
        <taxon>Bacilli</taxon>
        <taxon>Bacillales</taxon>
        <taxon>Paenibacillaceae</taxon>
        <taxon>Brevibacillus</taxon>
    </lineage>
</organism>
<dbReference type="AlphaFoldDB" id="A0A3M8CRY2"/>
<name>A0A3M8CRY2_9BACL</name>
<proteinExistence type="inferred from homology"/>
<dbReference type="EMBL" id="RHHT01000026">
    <property type="protein sequence ID" value="RNB78299.1"/>
    <property type="molecule type" value="Genomic_DNA"/>
</dbReference>
<dbReference type="InterPro" id="IPR042100">
    <property type="entry name" value="Bug_dom1"/>
</dbReference>
<dbReference type="SUPFAM" id="SSF53850">
    <property type="entry name" value="Periplasmic binding protein-like II"/>
    <property type="match status" value="1"/>
</dbReference>
<gene>
    <name evidence="2" type="ORF">EDM58_12435</name>
</gene>
<sequence>MHGNRTGGRRCVCDKHAGSGTIKKYRYKQIKETITRAGCNYLDNLEGEYFMFKQKKSSLWKKGAAFCLVASMLLVSACSSGQGQSSQGQSEQPQYPTRQIEGIVPFGAGGGTDLVARAIATVAEKQLGQPVNITNKPGATGTVGTKYVYDKDADGHTLLFSAENPTVYGVLKLSERSFEEFYPVHIMGRGLAAITVHENSKYKTMTDLMNDVKANPGDIKMGTTGPGGLSYMVTAMISQSENAEFNMVPYDGEGPIVTALLGNHIDVSIVSLSKAIENAKGGKVRVLAVVNNEKAEELPDVPAITEELPDMAKFLPWGPFYGVWVKKEAPDHVKQSLEKAFAEASKDADYQALLKNLAIIPMGISGAEAEKFWRDQQSISAWLLQDTGAAKVSPETLNIPRKQ</sequence>
<accession>A0A3M8CRY2</accession>
<dbReference type="CDD" id="cd07012">
    <property type="entry name" value="PBP2_Bug_TTT"/>
    <property type="match status" value="1"/>
</dbReference>
<dbReference type="PANTHER" id="PTHR42928">
    <property type="entry name" value="TRICARBOXYLATE-BINDING PROTEIN"/>
    <property type="match status" value="1"/>
</dbReference>